<protein>
    <submittedName>
        <fullName evidence="1">Uncharacterized protein</fullName>
    </submittedName>
</protein>
<accession>A0A7K0BZ80</accession>
<gene>
    <name evidence="1" type="ORF">ACRB68_45710</name>
</gene>
<comment type="caution">
    <text evidence="1">The sequence shown here is derived from an EMBL/GenBank/DDBJ whole genome shotgun (WGS) entry which is preliminary data.</text>
</comment>
<dbReference type="EMBL" id="WEGH01000003">
    <property type="protein sequence ID" value="MQY06483.1"/>
    <property type="molecule type" value="Genomic_DNA"/>
</dbReference>
<organism evidence="1 2">
    <name type="scientific">Actinomadura macrotermitis</name>
    <dbReference type="NCBI Taxonomy" id="2585200"/>
    <lineage>
        <taxon>Bacteria</taxon>
        <taxon>Bacillati</taxon>
        <taxon>Actinomycetota</taxon>
        <taxon>Actinomycetes</taxon>
        <taxon>Streptosporangiales</taxon>
        <taxon>Thermomonosporaceae</taxon>
        <taxon>Actinomadura</taxon>
    </lineage>
</organism>
<sequence length="89" mass="10160">MRRGGFEVVEWRKIGEPDAPVLGPAERLRVLAHTCECRATLYELCSLGGHYFIRRTVRGPSGDEIAESPRIRHSKAVDLWFRLLRGNAR</sequence>
<evidence type="ECO:0000313" key="1">
    <source>
        <dbReference type="EMBL" id="MQY06483.1"/>
    </source>
</evidence>
<dbReference type="Proteomes" id="UP000487268">
    <property type="component" value="Unassembled WGS sequence"/>
</dbReference>
<keyword evidence="2" id="KW-1185">Reference proteome</keyword>
<proteinExistence type="predicted"/>
<reference evidence="1 2" key="1">
    <citation type="submission" date="2019-10" db="EMBL/GenBank/DDBJ databases">
        <title>Actinomadura rubteroloni sp. nov. and Actinomadura macrotermitis sp. nov., isolated from the gut of fungus growing-termite Macrotermes natalensis.</title>
        <authorList>
            <person name="Benndorf R."/>
            <person name="Martin K."/>
            <person name="Kuefner M."/>
            <person name="De Beer W."/>
            <person name="Kaster A.-K."/>
            <person name="Vollmers J."/>
            <person name="Poulsen M."/>
            <person name="Beemelmanns C."/>
        </authorList>
    </citation>
    <scope>NUCLEOTIDE SEQUENCE [LARGE SCALE GENOMIC DNA]</scope>
    <source>
        <strain evidence="1 2">RB68</strain>
    </source>
</reference>
<name>A0A7K0BZ80_9ACTN</name>
<dbReference type="AlphaFoldDB" id="A0A7K0BZ80"/>
<evidence type="ECO:0000313" key="2">
    <source>
        <dbReference type="Proteomes" id="UP000487268"/>
    </source>
</evidence>